<evidence type="ECO:0000256" key="9">
    <source>
        <dbReference type="ARBA" id="ARBA00022989"/>
    </source>
</evidence>
<dbReference type="CTD" id="81035"/>
<dbReference type="PROSITE" id="PS00615">
    <property type="entry name" value="C_TYPE_LECTIN_1"/>
    <property type="match status" value="1"/>
</dbReference>
<evidence type="ECO:0000256" key="1">
    <source>
        <dbReference type="ARBA" id="ARBA00004606"/>
    </source>
</evidence>
<gene>
    <name evidence="18" type="primary">colec12</name>
</gene>
<dbReference type="OMA" id="EANKFCK"/>
<dbReference type="GeneID" id="103183451"/>
<organism evidence="18 19">
    <name type="scientific">Callorhinchus milii</name>
    <name type="common">Ghost shark</name>
    <dbReference type="NCBI Taxonomy" id="7868"/>
    <lineage>
        <taxon>Eukaryota</taxon>
        <taxon>Metazoa</taxon>
        <taxon>Chordata</taxon>
        <taxon>Craniata</taxon>
        <taxon>Vertebrata</taxon>
        <taxon>Chondrichthyes</taxon>
        <taxon>Holocephali</taxon>
        <taxon>Chimaeriformes</taxon>
        <taxon>Callorhinchidae</taxon>
        <taxon>Callorhinchus</taxon>
    </lineage>
</organism>
<dbReference type="PANTHER" id="PTHR39082:SF1">
    <property type="entry name" value="SCAVENGER RECEPTOR CLASS A MEMBER 3"/>
    <property type="match status" value="1"/>
</dbReference>
<reference evidence="18" key="5">
    <citation type="submission" date="2025-09" db="UniProtKB">
        <authorList>
            <consortium name="Ensembl"/>
        </authorList>
    </citation>
    <scope>IDENTIFICATION</scope>
</reference>
<evidence type="ECO:0000256" key="10">
    <source>
        <dbReference type="ARBA" id="ARBA00023054"/>
    </source>
</evidence>
<dbReference type="Proteomes" id="UP000314986">
    <property type="component" value="Unassembled WGS sequence"/>
</dbReference>
<keyword evidence="19" id="KW-1185">Reference proteome</keyword>
<dbReference type="STRING" id="7868.ENSCMIP00000038523"/>
<reference evidence="19" key="3">
    <citation type="journal article" date="2014" name="Nature">
        <title>Elephant shark genome provides unique insights into gnathostome evolution.</title>
        <authorList>
            <consortium name="International Elephant Shark Genome Sequencing Consortium"/>
            <person name="Venkatesh B."/>
            <person name="Lee A.P."/>
            <person name="Ravi V."/>
            <person name="Maurya A.K."/>
            <person name="Lian M.M."/>
            <person name="Swann J.B."/>
            <person name="Ohta Y."/>
            <person name="Flajnik M.F."/>
            <person name="Sutoh Y."/>
            <person name="Kasahara M."/>
            <person name="Hoon S."/>
            <person name="Gangu V."/>
            <person name="Roy S.W."/>
            <person name="Irimia M."/>
            <person name="Korzh V."/>
            <person name="Kondrychyn I."/>
            <person name="Lim Z.W."/>
            <person name="Tay B.H."/>
            <person name="Tohari S."/>
            <person name="Kong K.W."/>
            <person name="Ho S."/>
            <person name="Lorente-Galdos B."/>
            <person name="Quilez J."/>
            <person name="Marques-Bonet T."/>
            <person name="Raney B.J."/>
            <person name="Ingham P.W."/>
            <person name="Tay A."/>
            <person name="Hillier L.W."/>
            <person name="Minx P."/>
            <person name="Boehm T."/>
            <person name="Wilson R.K."/>
            <person name="Brenner S."/>
            <person name="Warren W.C."/>
        </authorList>
    </citation>
    <scope>NUCLEOTIDE SEQUENCE [LARGE SCALE GENOMIC DNA]</scope>
</reference>
<dbReference type="InterPro" id="IPR033989">
    <property type="entry name" value="CD209-like_CTLD"/>
</dbReference>
<keyword evidence="3 16" id="KW-0812">Transmembrane</keyword>
<dbReference type="PANTHER" id="PTHR39082">
    <property type="entry name" value="PHOSPHOLIPASE C-BETA-2-RELATED"/>
    <property type="match status" value="1"/>
</dbReference>
<proteinExistence type="predicted"/>
<feature type="transmembrane region" description="Helical" evidence="16">
    <location>
        <begin position="46"/>
        <end position="67"/>
    </location>
</feature>
<reference evidence="18" key="4">
    <citation type="submission" date="2025-08" db="UniProtKB">
        <authorList>
            <consortium name="Ensembl"/>
        </authorList>
    </citation>
    <scope>IDENTIFICATION</scope>
</reference>
<dbReference type="Ensembl" id="ENSCMIT00000039073.1">
    <property type="protein sequence ID" value="ENSCMIP00000038523.1"/>
    <property type="gene ID" value="ENSCMIG00000016164.1"/>
</dbReference>
<evidence type="ECO:0000259" key="17">
    <source>
        <dbReference type="PROSITE" id="PS50041"/>
    </source>
</evidence>
<dbReference type="Pfam" id="PF00059">
    <property type="entry name" value="Lectin_C"/>
    <property type="match status" value="1"/>
</dbReference>
<evidence type="ECO:0000256" key="8">
    <source>
        <dbReference type="ARBA" id="ARBA00022968"/>
    </source>
</evidence>
<keyword evidence="10" id="KW-0175">Coiled coil</keyword>
<comment type="subcellular location">
    <subcellularLocation>
        <location evidence="1">Membrane</location>
        <topology evidence="1">Single-pass type II membrane protein</topology>
    </subcellularLocation>
</comment>
<accession>A0A4W3JKE0</accession>
<evidence type="ECO:0000256" key="11">
    <source>
        <dbReference type="ARBA" id="ARBA00023119"/>
    </source>
</evidence>
<dbReference type="SMART" id="SM00034">
    <property type="entry name" value="CLECT"/>
    <property type="match status" value="1"/>
</dbReference>
<dbReference type="FunCoup" id="A0A4W3JKE0">
    <property type="interactions" value="38"/>
</dbReference>
<keyword evidence="8" id="KW-0735">Signal-anchor</keyword>
<dbReference type="AlphaFoldDB" id="A0A4W3JKE0"/>
<keyword evidence="4" id="KW-0479">Metal-binding</keyword>
<evidence type="ECO:0000256" key="4">
    <source>
        <dbReference type="ARBA" id="ARBA00022723"/>
    </source>
</evidence>
<dbReference type="Pfam" id="PF26004">
    <property type="entry name" value="COLEC12"/>
    <property type="match status" value="1"/>
</dbReference>
<keyword evidence="13" id="KW-1015">Disulfide bond</keyword>
<feature type="region of interest" description="Disordered" evidence="15">
    <location>
        <begin position="448"/>
        <end position="592"/>
    </location>
</feature>
<protein>
    <recommendedName>
        <fullName evidence="2">Collectin-12</fullName>
    </recommendedName>
</protein>
<dbReference type="Gene3D" id="1.20.5.170">
    <property type="match status" value="1"/>
</dbReference>
<reference evidence="19" key="1">
    <citation type="journal article" date="2006" name="Science">
        <title>Ancient noncoding elements conserved in the human genome.</title>
        <authorList>
            <person name="Venkatesh B."/>
            <person name="Kirkness E.F."/>
            <person name="Loh Y.H."/>
            <person name="Halpern A.L."/>
            <person name="Lee A.P."/>
            <person name="Johnson J."/>
            <person name="Dandona N."/>
            <person name="Viswanathan L.D."/>
            <person name="Tay A."/>
            <person name="Venter J.C."/>
            <person name="Strausberg R.L."/>
            <person name="Brenner S."/>
        </authorList>
    </citation>
    <scope>NUCLEOTIDE SEQUENCE [LARGE SCALE GENOMIC DNA]</scope>
</reference>
<feature type="compositionally biased region" description="Pro residues" evidence="15">
    <location>
        <begin position="567"/>
        <end position="587"/>
    </location>
</feature>
<keyword evidence="12 16" id="KW-0472">Membrane</keyword>
<evidence type="ECO:0000313" key="18">
    <source>
        <dbReference type="Ensembl" id="ENSCMIP00000038523.1"/>
    </source>
</evidence>
<dbReference type="InterPro" id="IPR052376">
    <property type="entry name" value="Oxidative_Scav/Glycosyltrans"/>
</dbReference>
<sequence length="737" mass="81027">MSIVFASRMKDDYGEEEEVHSMGYKRFGIQEGPQCNRCRNNWALKFAILLLYVLCALLTITVAILGYKVVQRMDTVTEGIESSHKNYSEKLHAVESNLKKLDDHSGVKDQSTSTELSKFKSDIQVLQKQLNDIAGKASKNNAALDKLQESGQSMATNHNSLKSMLDSNSRSIRDINQTLLTYSGYISSLQQNTGKVQNEMQRQTQSQGTVVVNLGQLNRTQIQQRDLLSALQKSVDTSSQAMQKTRNDWQALQQNVLQAWKDTDWLKEKVQYLQLQAMNNSIMATGNNETLADMNSQLNSLSSQMENISFMANIHEQGLKDLQQYQKTHENKTSAGFEQLEGRMDVNERDISNIIGNISWTVQHLRSLTSSLNALKTTCTNTLNEHADKLAILSSTMGSIRVDSSFLKIQQNVMRARLDIEVANLSMIMEEMKLVDTKHAQLIQNFTILQGPPGPRGPKGDKGPQGSIGLTGTKGEKGDEGEVGLPGLMGRKGSRGLPGIRGESGSQGARGSPGSKGQKGSAGRPGLPGAKGNPGVSGPEGAPGKAGASGQPGVQGPPGVPGIVGPTGPPGPPGPKGPPGSPGPPGPVALISHNATEVSPNHGCSPRWRNFKDKCYYFSDDKYEFEEGRNLCKNMSSHMLIVKNREEQQWLRRQINRTGFYWLGLTDTEKENEWKWVDGTTAEYTNWRPGQPDNWSIYGPTEDCAGFPDSALWNDFFCTDLNHLICEKNVKPDELSQ</sequence>
<dbReference type="OrthoDB" id="9896688at2759"/>
<dbReference type="GO" id="GO:0005581">
    <property type="term" value="C:collagen trimer"/>
    <property type="evidence" value="ECO:0007669"/>
    <property type="project" value="UniProtKB-KW"/>
</dbReference>
<dbReference type="InterPro" id="IPR058762">
    <property type="entry name" value="COLEC12_dom"/>
</dbReference>
<dbReference type="InterPro" id="IPR016187">
    <property type="entry name" value="CTDL_fold"/>
</dbReference>
<reference evidence="19" key="2">
    <citation type="journal article" date="2007" name="PLoS Biol.">
        <title>Survey sequencing and comparative analysis of the elephant shark (Callorhinchus milii) genome.</title>
        <authorList>
            <person name="Venkatesh B."/>
            <person name="Kirkness E.F."/>
            <person name="Loh Y.H."/>
            <person name="Halpern A.L."/>
            <person name="Lee A.P."/>
            <person name="Johnson J."/>
            <person name="Dandona N."/>
            <person name="Viswanathan L.D."/>
            <person name="Tay A."/>
            <person name="Venter J.C."/>
            <person name="Strausberg R.L."/>
            <person name="Brenner S."/>
        </authorList>
    </citation>
    <scope>NUCLEOTIDE SEQUENCE [LARGE SCALE GENOMIC DNA]</scope>
</reference>
<evidence type="ECO:0000256" key="5">
    <source>
        <dbReference type="ARBA" id="ARBA00022734"/>
    </source>
</evidence>
<keyword evidence="7" id="KW-0106">Calcium</keyword>
<keyword evidence="14" id="KW-0675">Receptor</keyword>
<name>A0A4W3JKE0_CALMI</name>
<dbReference type="Pfam" id="PF01391">
    <property type="entry name" value="Collagen"/>
    <property type="match status" value="2"/>
</dbReference>
<evidence type="ECO:0000256" key="14">
    <source>
        <dbReference type="ARBA" id="ARBA00023170"/>
    </source>
</evidence>
<dbReference type="Gene3D" id="3.10.100.10">
    <property type="entry name" value="Mannose-Binding Protein A, subunit A"/>
    <property type="match status" value="1"/>
</dbReference>
<feature type="domain" description="C-type lectin" evidence="17">
    <location>
        <begin position="611"/>
        <end position="727"/>
    </location>
</feature>
<dbReference type="PROSITE" id="PS50041">
    <property type="entry name" value="C_TYPE_LECTIN_2"/>
    <property type="match status" value="1"/>
</dbReference>
<dbReference type="InterPro" id="IPR016186">
    <property type="entry name" value="C-type_lectin-like/link_sf"/>
</dbReference>
<keyword evidence="6" id="KW-0677">Repeat</keyword>
<evidence type="ECO:0000256" key="16">
    <source>
        <dbReference type="SAM" id="Phobius"/>
    </source>
</evidence>
<keyword evidence="5" id="KW-0430">Lectin</keyword>
<dbReference type="InterPro" id="IPR001304">
    <property type="entry name" value="C-type_lectin-like"/>
</dbReference>
<evidence type="ECO:0000256" key="13">
    <source>
        <dbReference type="ARBA" id="ARBA00023157"/>
    </source>
</evidence>
<evidence type="ECO:0000256" key="12">
    <source>
        <dbReference type="ARBA" id="ARBA00023136"/>
    </source>
</evidence>
<evidence type="ECO:0000256" key="2">
    <source>
        <dbReference type="ARBA" id="ARBA00017460"/>
    </source>
</evidence>
<dbReference type="CDD" id="cd03590">
    <property type="entry name" value="CLECT_DC-SIGN_like"/>
    <property type="match status" value="1"/>
</dbReference>
<keyword evidence="11" id="KW-0176">Collagen</keyword>
<dbReference type="InterPro" id="IPR018378">
    <property type="entry name" value="C-type_lectin_CS"/>
</dbReference>
<evidence type="ECO:0000313" key="19">
    <source>
        <dbReference type="Proteomes" id="UP000314986"/>
    </source>
</evidence>
<evidence type="ECO:0000256" key="7">
    <source>
        <dbReference type="ARBA" id="ARBA00022837"/>
    </source>
</evidence>
<dbReference type="SUPFAM" id="SSF56436">
    <property type="entry name" value="C-type lectin-like"/>
    <property type="match status" value="1"/>
</dbReference>
<dbReference type="GeneTree" id="ENSGT00950000183074"/>
<dbReference type="InterPro" id="IPR008160">
    <property type="entry name" value="Collagen"/>
</dbReference>
<evidence type="ECO:0000256" key="6">
    <source>
        <dbReference type="ARBA" id="ARBA00022737"/>
    </source>
</evidence>
<evidence type="ECO:0000256" key="15">
    <source>
        <dbReference type="SAM" id="MobiDB-lite"/>
    </source>
</evidence>
<dbReference type="InParanoid" id="A0A4W3JKE0"/>
<keyword evidence="9 16" id="KW-1133">Transmembrane helix</keyword>
<dbReference type="GO" id="GO:0030246">
    <property type="term" value="F:carbohydrate binding"/>
    <property type="evidence" value="ECO:0007669"/>
    <property type="project" value="UniProtKB-KW"/>
</dbReference>
<evidence type="ECO:0000256" key="3">
    <source>
        <dbReference type="ARBA" id="ARBA00022692"/>
    </source>
</evidence>